<protein>
    <recommendedName>
        <fullName evidence="4">NfeD-like C-terminal domain-containing protein</fullName>
    </recommendedName>
</protein>
<dbReference type="Proteomes" id="UP000029833">
    <property type="component" value="Unassembled WGS sequence"/>
</dbReference>
<keyword evidence="1" id="KW-0472">Membrane</keyword>
<evidence type="ECO:0000256" key="1">
    <source>
        <dbReference type="SAM" id="Phobius"/>
    </source>
</evidence>
<gene>
    <name evidence="2" type="ORF">Q760_16385</name>
</gene>
<dbReference type="STRING" id="1408250.Q760_16385"/>
<keyword evidence="3" id="KW-1185">Reference proteome</keyword>
<dbReference type="OrthoDB" id="5148384at2"/>
<evidence type="ECO:0000313" key="3">
    <source>
        <dbReference type="Proteomes" id="UP000029833"/>
    </source>
</evidence>
<accession>A0A0A0B6V3</accession>
<keyword evidence="1" id="KW-1133">Transmembrane helix</keyword>
<evidence type="ECO:0008006" key="4">
    <source>
        <dbReference type="Google" id="ProtNLM"/>
    </source>
</evidence>
<sequence>MLVFTVLGALGLVLLVVSLVFGEMFDEVGFGEGGLSGSAIGIGAVVFGASGVIAVANDLGTGWAYVIAVALAAVAALVSQRVITALAASDDAPPPPLDGAYGVTTATTGPHGGEVRLEGVRDLENRLAWADDTIEPGARVVVVAVSGSRVQVTRA</sequence>
<name>A0A0A0B6V3_9CELL</name>
<evidence type="ECO:0000313" key="2">
    <source>
        <dbReference type="EMBL" id="KGM01932.1"/>
    </source>
</evidence>
<dbReference type="RefSeq" id="WP_034630619.1">
    <property type="nucleotide sequence ID" value="NZ_AXNT01000075.1"/>
</dbReference>
<feature type="transmembrane region" description="Helical" evidence="1">
    <location>
        <begin position="63"/>
        <end position="83"/>
    </location>
</feature>
<comment type="caution">
    <text evidence="2">The sequence shown here is derived from an EMBL/GenBank/DDBJ whole genome shotgun (WGS) entry which is preliminary data.</text>
</comment>
<dbReference type="AlphaFoldDB" id="A0A0A0B6V3"/>
<organism evidence="2 3">
    <name type="scientific">Cellulomonas cellasea DSM 20118</name>
    <dbReference type="NCBI Taxonomy" id="1408250"/>
    <lineage>
        <taxon>Bacteria</taxon>
        <taxon>Bacillati</taxon>
        <taxon>Actinomycetota</taxon>
        <taxon>Actinomycetes</taxon>
        <taxon>Micrococcales</taxon>
        <taxon>Cellulomonadaceae</taxon>
        <taxon>Cellulomonas</taxon>
    </lineage>
</organism>
<proteinExistence type="predicted"/>
<reference evidence="2 3" key="1">
    <citation type="submission" date="2013-10" db="EMBL/GenBank/DDBJ databases">
        <authorList>
            <person name="Wang G."/>
            <person name="Zhuang W."/>
        </authorList>
    </citation>
    <scope>NUCLEOTIDE SEQUENCE [LARGE SCALE GENOMIC DNA]</scope>
    <source>
        <strain evidence="2 3">DSM 20118</strain>
    </source>
</reference>
<keyword evidence="1" id="KW-0812">Transmembrane</keyword>
<dbReference type="EMBL" id="AXNT01000075">
    <property type="protein sequence ID" value="KGM01932.1"/>
    <property type="molecule type" value="Genomic_DNA"/>
</dbReference>
<feature type="transmembrane region" description="Helical" evidence="1">
    <location>
        <begin position="38"/>
        <end position="56"/>
    </location>
</feature>